<organism evidence="2 3">
    <name type="scientific">Ancylostoma caninum</name>
    <name type="common">Dog hookworm</name>
    <dbReference type="NCBI Taxonomy" id="29170"/>
    <lineage>
        <taxon>Eukaryota</taxon>
        <taxon>Metazoa</taxon>
        <taxon>Ecdysozoa</taxon>
        <taxon>Nematoda</taxon>
        <taxon>Chromadorea</taxon>
        <taxon>Rhabditida</taxon>
        <taxon>Rhabditina</taxon>
        <taxon>Rhabditomorpha</taxon>
        <taxon>Strongyloidea</taxon>
        <taxon>Ancylostomatidae</taxon>
        <taxon>Ancylostomatinae</taxon>
        <taxon>Ancylostoma</taxon>
    </lineage>
</organism>
<gene>
    <name evidence="2" type="ORF">ANCCAN_15703</name>
</gene>
<dbReference type="AlphaFoldDB" id="A0A368G6U5"/>
<dbReference type="InterPro" id="IPR035940">
    <property type="entry name" value="CAP_sf"/>
</dbReference>
<protein>
    <recommendedName>
        <fullName evidence="1">SCP domain-containing protein</fullName>
    </recommendedName>
</protein>
<reference evidence="2 3" key="1">
    <citation type="submission" date="2014-10" db="EMBL/GenBank/DDBJ databases">
        <title>Draft genome of the hookworm Ancylostoma caninum.</title>
        <authorList>
            <person name="Mitreva M."/>
        </authorList>
    </citation>
    <scope>NUCLEOTIDE SEQUENCE [LARGE SCALE GENOMIC DNA]</scope>
    <source>
        <strain evidence="2 3">Baltimore</strain>
    </source>
</reference>
<evidence type="ECO:0000313" key="3">
    <source>
        <dbReference type="Proteomes" id="UP000252519"/>
    </source>
</evidence>
<dbReference type="SMART" id="SM00198">
    <property type="entry name" value="SCP"/>
    <property type="match status" value="1"/>
</dbReference>
<proteinExistence type="predicted"/>
<dbReference type="EMBL" id="JOJR01000403">
    <property type="protein sequence ID" value="RCN38387.1"/>
    <property type="molecule type" value="Genomic_DNA"/>
</dbReference>
<feature type="domain" description="SCP" evidence="1">
    <location>
        <begin position="22"/>
        <end position="162"/>
    </location>
</feature>
<dbReference type="CDD" id="cd05380">
    <property type="entry name" value="CAP_euk"/>
    <property type="match status" value="1"/>
</dbReference>
<name>A0A368G6U5_ANCCA</name>
<evidence type="ECO:0000313" key="2">
    <source>
        <dbReference type="EMBL" id="RCN38387.1"/>
    </source>
</evidence>
<comment type="caution">
    <text evidence="2">The sequence shown here is derived from an EMBL/GenBank/DDBJ whole genome shotgun (WGS) entry which is preliminary data.</text>
</comment>
<evidence type="ECO:0000259" key="1">
    <source>
        <dbReference type="SMART" id="SM00198"/>
    </source>
</evidence>
<dbReference type="Proteomes" id="UP000252519">
    <property type="component" value="Unassembled WGS sequence"/>
</dbReference>
<dbReference type="STRING" id="29170.A0A368G6U5"/>
<dbReference type="SUPFAM" id="SSF55797">
    <property type="entry name" value="PR-1-like"/>
    <property type="match status" value="1"/>
</dbReference>
<sequence length="166" mass="18562">MLVLQNENIGGDNGSSLEHLGTYQYNIWNRSTRGSIARGQTERNGASGEIAPPASLMYRMRYNCNAESYAQQHVNSCDRVLSDPAARPGYKENINILDRTATTPEGAAQWALSRWWGQLARNGVPSNMIFSQGVRSRRTGIVTKFTKVSNYFDRWPGGTMLTWAVQ</sequence>
<dbReference type="InterPro" id="IPR014044">
    <property type="entry name" value="CAP_dom"/>
</dbReference>
<dbReference type="Gene3D" id="3.40.33.10">
    <property type="entry name" value="CAP"/>
    <property type="match status" value="1"/>
</dbReference>
<keyword evidence="3" id="KW-1185">Reference proteome</keyword>
<accession>A0A368G6U5</accession>